<sequence>MPNAHRNRFLSKTLQRLIAFAVIPLLLVIGSIRPGTAATAKHYTDLEFPPLPEVTIPEYSRFQLDNGLTVYLMENHELPLVNGIARMRTGSRLEPADKVGLADIVGTVMRSGGTKTHPSDQLNQMLEQRAASVETGISTASGSASFAALSEDLDTVFGLFAEVIREPAFEEDKLVLAKTQRRGNIARRNDDPDDITGREFKKLIYGGDSPYARTQEYQTLDNITQADVESFYQQNFHPNCMILGIVGDFDSAAMTQRIKQEFGDWPAIPERDEAPPAPGAEQIKAGETFIVDQPQLSQSNIQIGHLGGKFDSPDIFSLLVMNEALNSFGGRLFNEVRSRQGLAYSVYAVWSARYDYPGLFISGGQTRSEATVPFINAVLGELKKVREAPLSADELQQAKDSILNSFVFNFQDPGQTLSRLMRYEYFGYPDDFIFQYQRAVKTMTAEKVQAAAKKYLQPDQIVTLVVGNRSAIQPPLEDLGKTVTPVDITIPQPVSS</sequence>
<gene>
    <name evidence="3" type="ordered locus">AM1_0841</name>
</gene>
<dbReference type="SUPFAM" id="SSF63411">
    <property type="entry name" value="LuxS/MPP-like metallohydrolase"/>
    <property type="match status" value="2"/>
</dbReference>
<dbReference type="EMBL" id="CP000828">
    <property type="protein sequence ID" value="ABW25885.1"/>
    <property type="molecule type" value="Genomic_DNA"/>
</dbReference>
<dbReference type="PANTHER" id="PTHR11851">
    <property type="entry name" value="METALLOPROTEASE"/>
    <property type="match status" value="1"/>
</dbReference>
<dbReference type="PANTHER" id="PTHR11851:SF225">
    <property type="entry name" value="NON-PEPTIDASE HOMOLOG YMXG"/>
    <property type="match status" value="1"/>
</dbReference>
<dbReference type="InterPro" id="IPR011765">
    <property type="entry name" value="Pept_M16_N"/>
</dbReference>
<keyword evidence="4" id="KW-1185">Reference proteome</keyword>
<dbReference type="InterPro" id="IPR007863">
    <property type="entry name" value="Peptidase_M16_C"/>
</dbReference>
<dbReference type="Proteomes" id="UP000000268">
    <property type="component" value="Chromosome"/>
</dbReference>
<dbReference type="GO" id="GO:0046872">
    <property type="term" value="F:metal ion binding"/>
    <property type="evidence" value="ECO:0007669"/>
    <property type="project" value="InterPro"/>
</dbReference>
<protein>
    <submittedName>
        <fullName evidence="3">Peptidase, M16 family</fullName>
    </submittedName>
</protein>
<dbReference type="RefSeq" id="WP_012161463.1">
    <property type="nucleotide sequence ID" value="NC_009925.1"/>
</dbReference>
<dbReference type="AlphaFoldDB" id="B0BYK0"/>
<dbReference type="InterPro" id="IPR050361">
    <property type="entry name" value="MPP/UQCRC_Complex"/>
</dbReference>
<evidence type="ECO:0000259" key="1">
    <source>
        <dbReference type="Pfam" id="PF00675"/>
    </source>
</evidence>
<evidence type="ECO:0000259" key="2">
    <source>
        <dbReference type="Pfam" id="PF05193"/>
    </source>
</evidence>
<feature type="domain" description="Peptidase M16 N-terminal" evidence="1">
    <location>
        <begin position="88"/>
        <end position="180"/>
    </location>
</feature>
<dbReference type="Gene3D" id="3.30.830.10">
    <property type="entry name" value="Metalloenzyme, LuxS/M16 peptidase-like"/>
    <property type="match status" value="2"/>
</dbReference>
<evidence type="ECO:0000313" key="3">
    <source>
        <dbReference type="EMBL" id="ABW25885.1"/>
    </source>
</evidence>
<dbReference type="OrthoDB" id="9811314at2"/>
<feature type="domain" description="Peptidase M16 C-terminal" evidence="2">
    <location>
        <begin position="222"/>
        <end position="401"/>
    </location>
</feature>
<dbReference type="Pfam" id="PF05193">
    <property type="entry name" value="Peptidase_M16_C"/>
    <property type="match status" value="1"/>
</dbReference>
<reference evidence="3 4" key="1">
    <citation type="journal article" date="2008" name="Proc. Natl. Acad. Sci. U.S.A.">
        <title>Niche adaptation and genome expansion in the chlorophyll d-producing cyanobacterium Acaryochloris marina.</title>
        <authorList>
            <person name="Swingley W.D."/>
            <person name="Chen M."/>
            <person name="Cheung P.C."/>
            <person name="Conrad A.L."/>
            <person name="Dejesa L.C."/>
            <person name="Hao J."/>
            <person name="Honchak B.M."/>
            <person name="Karbach L.E."/>
            <person name="Kurdoglu A."/>
            <person name="Lahiri S."/>
            <person name="Mastrian S.D."/>
            <person name="Miyashita H."/>
            <person name="Page L."/>
            <person name="Ramakrishna P."/>
            <person name="Satoh S."/>
            <person name="Sattley W.M."/>
            <person name="Shimada Y."/>
            <person name="Taylor H.L."/>
            <person name="Tomo T."/>
            <person name="Tsuchiya T."/>
            <person name="Wang Z.T."/>
            <person name="Raymond J."/>
            <person name="Mimuro M."/>
            <person name="Blankenship R.E."/>
            <person name="Touchman J.W."/>
        </authorList>
    </citation>
    <scope>NUCLEOTIDE SEQUENCE [LARGE SCALE GENOMIC DNA]</scope>
    <source>
        <strain evidence="4">MBIC 11017</strain>
    </source>
</reference>
<dbReference type="eggNOG" id="COG0612">
    <property type="taxonomic scope" value="Bacteria"/>
</dbReference>
<accession>B0BYK0</accession>
<name>B0BYK0_ACAM1</name>
<dbReference type="InterPro" id="IPR011249">
    <property type="entry name" value="Metalloenz_LuxS/M16"/>
</dbReference>
<dbReference type="HOGENOM" id="CLU_009902_6_1_3"/>
<organism evidence="3 4">
    <name type="scientific">Acaryochloris marina (strain MBIC 11017)</name>
    <dbReference type="NCBI Taxonomy" id="329726"/>
    <lineage>
        <taxon>Bacteria</taxon>
        <taxon>Bacillati</taxon>
        <taxon>Cyanobacteriota</taxon>
        <taxon>Cyanophyceae</taxon>
        <taxon>Acaryochloridales</taxon>
        <taxon>Acaryochloridaceae</taxon>
        <taxon>Acaryochloris</taxon>
    </lineage>
</organism>
<dbReference type="KEGG" id="amr:AM1_0841"/>
<dbReference type="STRING" id="329726.AM1_0841"/>
<dbReference type="Pfam" id="PF00675">
    <property type="entry name" value="Peptidase_M16"/>
    <property type="match status" value="1"/>
</dbReference>
<proteinExistence type="predicted"/>
<evidence type="ECO:0000313" key="4">
    <source>
        <dbReference type="Proteomes" id="UP000000268"/>
    </source>
</evidence>